<gene>
    <name evidence="2" type="ORF">Q5H93_21760</name>
</gene>
<dbReference type="Proteomes" id="UP001176429">
    <property type="component" value="Unassembled WGS sequence"/>
</dbReference>
<accession>A0ABT9BGI5</accession>
<name>A0ABT9BGI5_9BACT</name>
<comment type="caution">
    <text evidence="2">The sequence shown here is derived from an EMBL/GenBank/DDBJ whole genome shotgun (WGS) entry which is preliminary data.</text>
</comment>
<reference evidence="2" key="1">
    <citation type="submission" date="2023-07" db="EMBL/GenBank/DDBJ databases">
        <authorList>
            <person name="Kim M.K."/>
        </authorList>
    </citation>
    <scope>NUCLEOTIDE SEQUENCE</scope>
    <source>
        <strain evidence="2">ASUV-10-1</strain>
    </source>
</reference>
<sequence>MPYGLNPSTAVDSLTGRGLAVSTDQVNRGLGGSASLPVDLRALTLEAFGYSGLRRYQVPGNRGQEGVDGFYATPENLGQSPDGHTNMFGLPVFVAVNFGAVGGNDTRRDFYGLTLLDPLVSVDEPFNIITTPITGRKGTVKEYIGKGDYAVTIRGILATSITAENRFAYPLAEVQEMEQLANLGVAVPVSGWLQDVYGINSLIIRNARFESLNGFVNLQAFELECLSDDPIELIL</sequence>
<dbReference type="EMBL" id="JAUQSY010000019">
    <property type="protein sequence ID" value="MDO7877383.1"/>
    <property type="molecule type" value="Genomic_DNA"/>
</dbReference>
<dbReference type="InterPro" id="IPR046109">
    <property type="entry name" value="DUF6046"/>
</dbReference>
<dbReference type="RefSeq" id="WP_305008812.1">
    <property type="nucleotide sequence ID" value="NZ_JAUQSY010000019.1"/>
</dbReference>
<dbReference type="Pfam" id="PF19512">
    <property type="entry name" value="DUF6046"/>
    <property type="match status" value="1"/>
</dbReference>
<proteinExistence type="predicted"/>
<keyword evidence="3" id="KW-1185">Reference proteome</keyword>
<evidence type="ECO:0000259" key="1">
    <source>
        <dbReference type="Pfam" id="PF19512"/>
    </source>
</evidence>
<evidence type="ECO:0000313" key="3">
    <source>
        <dbReference type="Proteomes" id="UP001176429"/>
    </source>
</evidence>
<evidence type="ECO:0000313" key="2">
    <source>
        <dbReference type="EMBL" id="MDO7877383.1"/>
    </source>
</evidence>
<feature type="domain" description="DUF6046" evidence="1">
    <location>
        <begin position="117"/>
        <end position="235"/>
    </location>
</feature>
<organism evidence="2 3">
    <name type="scientific">Hymenobacter aranciens</name>
    <dbReference type="NCBI Taxonomy" id="3063996"/>
    <lineage>
        <taxon>Bacteria</taxon>
        <taxon>Pseudomonadati</taxon>
        <taxon>Bacteroidota</taxon>
        <taxon>Cytophagia</taxon>
        <taxon>Cytophagales</taxon>
        <taxon>Hymenobacteraceae</taxon>
        <taxon>Hymenobacter</taxon>
    </lineage>
</organism>
<protein>
    <submittedName>
        <fullName evidence="2">DUF6046 domain-containing protein</fullName>
    </submittedName>
</protein>